<evidence type="ECO:0000313" key="4">
    <source>
        <dbReference type="EMBL" id="KAI9178182.1"/>
    </source>
</evidence>
<reference evidence="4" key="2">
    <citation type="submission" date="2023-02" db="EMBL/GenBank/DDBJ databases">
        <authorList>
            <person name="Swenson N.G."/>
            <person name="Wegrzyn J.L."/>
            <person name="Mcevoy S.L."/>
        </authorList>
    </citation>
    <scope>NUCLEOTIDE SEQUENCE</scope>
    <source>
        <strain evidence="4">91603</strain>
        <tissue evidence="4">Leaf</tissue>
    </source>
</reference>
<proteinExistence type="inferred from homology"/>
<dbReference type="AlphaFoldDB" id="A0AAD5NSW7"/>
<evidence type="ECO:0008006" key="6">
    <source>
        <dbReference type="Google" id="ProtNLM"/>
    </source>
</evidence>
<dbReference type="EMBL" id="JAJSOW010000102">
    <property type="protein sequence ID" value="KAI9178182.1"/>
    <property type="molecule type" value="Genomic_DNA"/>
</dbReference>
<keyword evidence="5" id="KW-1185">Reference proteome</keyword>
<dbReference type="PANTHER" id="PTHR46128:SF287">
    <property type="entry name" value="PENTACOTRIPEPTIDE-REPEAT REGION OF PRORP DOMAIN-CONTAINING PROTEIN"/>
    <property type="match status" value="1"/>
</dbReference>
<gene>
    <name evidence="4" type="ORF">LWI28_023634</name>
</gene>
<dbReference type="PANTHER" id="PTHR46128">
    <property type="entry name" value="MITOCHONDRIAL GROUP I INTRON SPLICING FACTOR CCM1"/>
    <property type="match status" value="1"/>
</dbReference>
<keyword evidence="2" id="KW-0677">Repeat</keyword>
<dbReference type="InterPro" id="IPR002885">
    <property type="entry name" value="PPR_rpt"/>
</dbReference>
<dbReference type="Gene3D" id="1.25.40.10">
    <property type="entry name" value="Tetratricopeptide repeat domain"/>
    <property type="match status" value="2"/>
</dbReference>
<dbReference type="InterPro" id="IPR050872">
    <property type="entry name" value="PPR_P_subfamily"/>
</dbReference>
<dbReference type="InterPro" id="IPR011990">
    <property type="entry name" value="TPR-like_helical_dom_sf"/>
</dbReference>
<feature type="repeat" description="PPR" evidence="3">
    <location>
        <begin position="15"/>
        <end position="49"/>
    </location>
</feature>
<feature type="repeat" description="PPR" evidence="3">
    <location>
        <begin position="86"/>
        <end position="120"/>
    </location>
</feature>
<evidence type="ECO:0000256" key="3">
    <source>
        <dbReference type="PROSITE-ProRule" id="PRU00708"/>
    </source>
</evidence>
<dbReference type="NCBIfam" id="TIGR00756">
    <property type="entry name" value="PPR"/>
    <property type="match status" value="2"/>
</dbReference>
<evidence type="ECO:0000313" key="5">
    <source>
        <dbReference type="Proteomes" id="UP001064489"/>
    </source>
</evidence>
<accession>A0AAD5NSW7</accession>
<dbReference type="PROSITE" id="PS51375">
    <property type="entry name" value="PPR"/>
    <property type="match status" value="2"/>
</dbReference>
<protein>
    <recommendedName>
        <fullName evidence="6">Pentatricopeptide repeat-containing protein</fullName>
    </recommendedName>
</protein>
<name>A0AAD5NSW7_ACENE</name>
<reference evidence="4" key="1">
    <citation type="journal article" date="2022" name="Plant J.">
        <title>Strategies of tolerance reflected in two North American maple genomes.</title>
        <authorList>
            <person name="McEvoy S.L."/>
            <person name="Sezen U.U."/>
            <person name="Trouern-Trend A."/>
            <person name="McMahon S.M."/>
            <person name="Schaberg P.G."/>
            <person name="Yang J."/>
            <person name="Wegrzyn J.L."/>
            <person name="Swenson N.G."/>
        </authorList>
    </citation>
    <scope>NUCLEOTIDE SEQUENCE</scope>
    <source>
        <strain evidence="4">91603</strain>
    </source>
</reference>
<evidence type="ECO:0000256" key="1">
    <source>
        <dbReference type="ARBA" id="ARBA00007626"/>
    </source>
</evidence>
<comment type="caution">
    <text evidence="4">The sequence shown here is derived from an EMBL/GenBank/DDBJ whole genome shotgun (WGS) entry which is preliminary data.</text>
</comment>
<organism evidence="4 5">
    <name type="scientific">Acer negundo</name>
    <name type="common">Box elder</name>
    <dbReference type="NCBI Taxonomy" id="4023"/>
    <lineage>
        <taxon>Eukaryota</taxon>
        <taxon>Viridiplantae</taxon>
        <taxon>Streptophyta</taxon>
        <taxon>Embryophyta</taxon>
        <taxon>Tracheophyta</taxon>
        <taxon>Spermatophyta</taxon>
        <taxon>Magnoliopsida</taxon>
        <taxon>eudicotyledons</taxon>
        <taxon>Gunneridae</taxon>
        <taxon>Pentapetalae</taxon>
        <taxon>rosids</taxon>
        <taxon>malvids</taxon>
        <taxon>Sapindales</taxon>
        <taxon>Sapindaceae</taxon>
        <taxon>Hippocastanoideae</taxon>
        <taxon>Acereae</taxon>
        <taxon>Acer</taxon>
    </lineage>
</organism>
<sequence>MILYREMISKRIRPDVVNYNTLVIGLFIMGRVRDAQKLFDEMQFYDVAPNSSTFTAFTNGLCKNDYVQDALDFFHTLEENPKFHITIEISNCLIDGLCKSRRIKMAWKLFHRLPHKGPVPDVVTQHHDQWELYSRRTRKGKLFVIRNGRKGHFSKCCHI</sequence>
<evidence type="ECO:0000256" key="2">
    <source>
        <dbReference type="ARBA" id="ARBA00022737"/>
    </source>
</evidence>
<dbReference type="Pfam" id="PF13041">
    <property type="entry name" value="PPR_2"/>
    <property type="match status" value="2"/>
</dbReference>
<comment type="similarity">
    <text evidence="1">Belongs to the PPR family. P subfamily.</text>
</comment>
<dbReference type="Proteomes" id="UP001064489">
    <property type="component" value="Chromosome 5"/>
</dbReference>